<keyword evidence="1" id="KW-1133">Transmembrane helix</keyword>
<keyword evidence="3" id="KW-1185">Reference proteome</keyword>
<dbReference type="EMBL" id="JAMTCK010000006">
    <property type="protein sequence ID" value="MCP2166227.1"/>
    <property type="molecule type" value="Genomic_DNA"/>
</dbReference>
<keyword evidence="1" id="KW-0472">Membrane</keyword>
<feature type="transmembrane region" description="Helical" evidence="1">
    <location>
        <begin position="91"/>
        <end position="117"/>
    </location>
</feature>
<evidence type="ECO:0000313" key="2">
    <source>
        <dbReference type="EMBL" id="MCP2166227.1"/>
    </source>
</evidence>
<sequence length="253" mass="26598">MTLLAVERIKLFSTRSPWLCVLLALGLTVGFAGLLSLNAPADYLTVSATQAGYQFGLMVMMVMAALAITTEYRFGTIRATFQAVPNRTAALLAKTVLVTVLAGLIGEIAAFGSWGVATVLQPDVDLALHTEQQWRNVAGVGLVFAFGAVASVGVGLLIRHSAGALSVLLLFPMLVEELVQLIPRVGNDIHDWMPFVNAERFLTGNPADGSAVSDGMSAMPAPPLSPWGSMAYFAAATIAVLVAGLVVANRRDA</sequence>
<feature type="transmembrane region" description="Helical" evidence="1">
    <location>
        <begin position="229"/>
        <end position="248"/>
    </location>
</feature>
<gene>
    <name evidence="2" type="ORF">LX83_003086</name>
</gene>
<protein>
    <submittedName>
        <fullName evidence="2">ABC-2 type transport system permease protein</fullName>
    </submittedName>
</protein>
<feature type="transmembrane region" description="Helical" evidence="1">
    <location>
        <begin position="51"/>
        <end position="70"/>
    </location>
</feature>
<proteinExistence type="predicted"/>
<accession>A0AAE3GF60</accession>
<feature type="transmembrane region" description="Helical" evidence="1">
    <location>
        <begin position="137"/>
        <end position="158"/>
    </location>
</feature>
<dbReference type="Proteomes" id="UP001206128">
    <property type="component" value="Unassembled WGS sequence"/>
</dbReference>
<evidence type="ECO:0000256" key="1">
    <source>
        <dbReference type="SAM" id="Phobius"/>
    </source>
</evidence>
<dbReference type="AlphaFoldDB" id="A0AAE3GF60"/>
<feature type="transmembrane region" description="Helical" evidence="1">
    <location>
        <begin position="18"/>
        <end position="39"/>
    </location>
</feature>
<feature type="transmembrane region" description="Helical" evidence="1">
    <location>
        <begin position="165"/>
        <end position="183"/>
    </location>
</feature>
<keyword evidence="1" id="KW-0812">Transmembrane</keyword>
<organism evidence="2 3">
    <name type="scientific">Goodfellowiella coeruleoviolacea</name>
    <dbReference type="NCBI Taxonomy" id="334858"/>
    <lineage>
        <taxon>Bacteria</taxon>
        <taxon>Bacillati</taxon>
        <taxon>Actinomycetota</taxon>
        <taxon>Actinomycetes</taxon>
        <taxon>Pseudonocardiales</taxon>
        <taxon>Pseudonocardiaceae</taxon>
        <taxon>Goodfellowiella</taxon>
    </lineage>
</organism>
<reference evidence="2" key="1">
    <citation type="submission" date="2022-06" db="EMBL/GenBank/DDBJ databases">
        <title>Genomic Encyclopedia of Archaeal and Bacterial Type Strains, Phase II (KMG-II): from individual species to whole genera.</title>
        <authorList>
            <person name="Goeker M."/>
        </authorList>
    </citation>
    <scope>NUCLEOTIDE SEQUENCE</scope>
    <source>
        <strain evidence="2">DSM 43935</strain>
    </source>
</reference>
<name>A0AAE3GF60_9PSEU</name>
<dbReference type="RefSeq" id="WP_253771857.1">
    <property type="nucleotide sequence ID" value="NZ_JAMTCK010000006.1"/>
</dbReference>
<evidence type="ECO:0000313" key="3">
    <source>
        <dbReference type="Proteomes" id="UP001206128"/>
    </source>
</evidence>
<comment type="caution">
    <text evidence="2">The sequence shown here is derived from an EMBL/GenBank/DDBJ whole genome shotgun (WGS) entry which is preliminary data.</text>
</comment>